<dbReference type="AlphaFoldDB" id="A0AA41S9W0"/>
<sequence>IKKLNNTPIYVKPQLTSDAGTCHVSVLVGIRNNPGKTIDNITVQFQLPSCVALADLTSNYGTVNILADK</sequence>
<gene>
    <name evidence="1" type="ORF">MKW94_000890</name>
</gene>
<feature type="non-terminal residue" evidence="1">
    <location>
        <position position="69"/>
    </location>
</feature>
<protein>
    <submittedName>
        <fullName evidence="1">Uncharacterized protein</fullName>
    </submittedName>
</protein>
<accession>A0AA41S9W0</accession>
<dbReference type="Gene3D" id="2.60.40.1170">
    <property type="entry name" value="Mu homology domain, subdomain B"/>
    <property type="match status" value="1"/>
</dbReference>
<dbReference type="EMBL" id="JAJJMA010106856">
    <property type="protein sequence ID" value="MCL7030930.1"/>
    <property type="molecule type" value="Genomic_DNA"/>
</dbReference>
<proteinExistence type="predicted"/>
<dbReference type="SUPFAM" id="SSF49447">
    <property type="entry name" value="Second domain of Mu2 adaptin subunit (ap50) of ap2 adaptor"/>
    <property type="match status" value="1"/>
</dbReference>
<organism evidence="1 2">
    <name type="scientific">Papaver nudicaule</name>
    <name type="common">Iceland poppy</name>
    <dbReference type="NCBI Taxonomy" id="74823"/>
    <lineage>
        <taxon>Eukaryota</taxon>
        <taxon>Viridiplantae</taxon>
        <taxon>Streptophyta</taxon>
        <taxon>Embryophyta</taxon>
        <taxon>Tracheophyta</taxon>
        <taxon>Spermatophyta</taxon>
        <taxon>Magnoliopsida</taxon>
        <taxon>Ranunculales</taxon>
        <taxon>Papaveraceae</taxon>
        <taxon>Papaveroideae</taxon>
        <taxon>Papaver</taxon>
    </lineage>
</organism>
<feature type="non-terminal residue" evidence="1">
    <location>
        <position position="1"/>
    </location>
</feature>
<keyword evidence="2" id="KW-1185">Reference proteome</keyword>
<dbReference type="Proteomes" id="UP001177140">
    <property type="component" value="Unassembled WGS sequence"/>
</dbReference>
<name>A0AA41S9W0_PAPNU</name>
<reference evidence="1" key="1">
    <citation type="submission" date="2022-03" db="EMBL/GenBank/DDBJ databases">
        <title>A functionally conserved STORR gene fusion in Papaver species that diverged 16.8 million years ago.</title>
        <authorList>
            <person name="Catania T."/>
        </authorList>
    </citation>
    <scope>NUCLEOTIDE SEQUENCE</scope>
    <source>
        <strain evidence="1">S-191538</strain>
    </source>
</reference>
<evidence type="ECO:0000313" key="1">
    <source>
        <dbReference type="EMBL" id="MCL7030930.1"/>
    </source>
</evidence>
<evidence type="ECO:0000313" key="2">
    <source>
        <dbReference type="Proteomes" id="UP001177140"/>
    </source>
</evidence>
<comment type="caution">
    <text evidence="1">The sequence shown here is derived from an EMBL/GenBank/DDBJ whole genome shotgun (WGS) entry which is preliminary data.</text>
</comment>
<dbReference type="InterPro" id="IPR036168">
    <property type="entry name" value="AP2_Mu_C_sf"/>
</dbReference>